<dbReference type="RefSeq" id="WP_191156666.1">
    <property type="nucleotide sequence ID" value="NZ_JACXAI010000005.1"/>
</dbReference>
<keyword evidence="1" id="KW-0732">Signal</keyword>
<dbReference type="Pfam" id="PF01547">
    <property type="entry name" value="SBP_bac_1"/>
    <property type="match status" value="1"/>
</dbReference>
<dbReference type="AlphaFoldDB" id="A0A926NAD3"/>
<dbReference type="Proteomes" id="UP000626844">
    <property type="component" value="Unassembled WGS sequence"/>
</dbReference>
<reference evidence="2" key="1">
    <citation type="submission" date="2020-09" db="EMBL/GenBank/DDBJ databases">
        <title>A novel bacterium of genus Bacillus, isolated from South China Sea.</title>
        <authorList>
            <person name="Huang H."/>
            <person name="Mo K."/>
            <person name="Hu Y."/>
        </authorList>
    </citation>
    <scope>NUCLEOTIDE SEQUENCE</scope>
    <source>
        <strain evidence="2">IB182487</strain>
    </source>
</reference>
<evidence type="ECO:0000313" key="2">
    <source>
        <dbReference type="EMBL" id="MBD1379739.1"/>
    </source>
</evidence>
<comment type="caution">
    <text evidence="2">The sequence shown here is derived from an EMBL/GenBank/DDBJ whole genome shotgun (WGS) entry which is preliminary data.</text>
</comment>
<gene>
    <name evidence="2" type="ORF">IC621_05800</name>
</gene>
<protein>
    <submittedName>
        <fullName evidence="2">ABC transporter substrate-binding protein</fullName>
    </submittedName>
</protein>
<dbReference type="SUPFAM" id="SSF53850">
    <property type="entry name" value="Periplasmic binding protein-like II"/>
    <property type="match status" value="1"/>
</dbReference>
<dbReference type="PANTHER" id="PTHR43649">
    <property type="entry name" value="ARABINOSE-BINDING PROTEIN-RELATED"/>
    <property type="match status" value="1"/>
</dbReference>
<feature type="signal peptide" evidence="1">
    <location>
        <begin position="1"/>
        <end position="20"/>
    </location>
</feature>
<dbReference type="Gene3D" id="3.40.190.10">
    <property type="entry name" value="Periplasmic binding protein-like II"/>
    <property type="match status" value="2"/>
</dbReference>
<dbReference type="InterPro" id="IPR050490">
    <property type="entry name" value="Bact_solute-bd_prot1"/>
</dbReference>
<dbReference type="PROSITE" id="PS51257">
    <property type="entry name" value="PROKAR_LIPOPROTEIN"/>
    <property type="match status" value="1"/>
</dbReference>
<feature type="chain" id="PRO_5039729611" evidence="1">
    <location>
        <begin position="21"/>
        <end position="535"/>
    </location>
</feature>
<dbReference type="InterPro" id="IPR006059">
    <property type="entry name" value="SBP"/>
</dbReference>
<accession>A0A926NAD3</accession>
<keyword evidence="3" id="KW-1185">Reference proteome</keyword>
<dbReference type="EMBL" id="JACXAI010000005">
    <property type="protein sequence ID" value="MBD1379739.1"/>
    <property type="molecule type" value="Genomic_DNA"/>
</dbReference>
<evidence type="ECO:0000256" key="1">
    <source>
        <dbReference type="SAM" id="SignalP"/>
    </source>
</evidence>
<dbReference type="CDD" id="cd13581">
    <property type="entry name" value="PBP2_AlgQ_like_2"/>
    <property type="match status" value="1"/>
</dbReference>
<organism evidence="2 3">
    <name type="scientific">Metabacillus arenae</name>
    <dbReference type="NCBI Taxonomy" id="2771434"/>
    <lineage>
        <taxon>Bacteria</taxon>
        <taxon>Bacillati</taxon>
        <taxon>Bacillota</taxon>
        <taxon>Bacilli</taxon>
        <taxon>Bacillales</taxon>
        <taxon>Bacillaceae</taxon>
        <taxon>Metabacillus</taxon>
    </lineage>
</organism>
<name>A0A926NAD3_9BACI</name>
<sequence>MKKMFKTISLLSIAALLATACSNSTTTSSSEKYEIADTKFPLKEEVTLKFMTQSSPIAPKDPNEKLIYQRLEEKTGIHIDWTNYTTDTFIEKRNLAVASGDLPDAIMDATFSDYDLQKLGSDGTIIPVEDLIEEHMPNLKKVLKQAPEYRKMITASDGHIYSFPWIEELGEGKESIHSVDTFPWINVEWLEKLGLEMPKTTEELKEVLIAFKTQDPNGNGEADEIPMSFIINHGGEDLAFLFGSFGLGDNWDHTVVTNDGKVTFTANQDGYKEAIKYFNELYKEGLIDEEAFEQDFNTYLAKGKEEKYGLYFTWDKSNITGFNDKYKLMNPLAGPSGEKNVTRTNGIGFDRGKMVITSANKNVELTAKWIDQLYDPIQSVQNNWGTYGDESQQNIFEFDESAGMLKHLPLDGAAPAELRQKTNIGGPLAILDEYYGSVTTMPDDAAWRLDLMKEVMVPHMKADNTFPKVFFSLENIKELSTIETDLFAYVNRKRAEWIKSGKVEEEWTEYLAELDRLKLDRWLEIKQSEYDRNKK</sequence>
<evidence type="ECO:0000313" key="3">
    <source>
        <dbReference type="Proteomes" id="UP000626844"/>
    </source>
</evidence>
<dbReference type="PANTHER" id="PTHR43649:SF12">
    <property type="entry name" value="DIACETYLCHITOBIOSE BINDING PROTEIN DASA"/>
    <property type="match status" value="1"/>
</dbReference>
<proteinExistence type="predicted"/>